<organism evidence="3 4">
    <name type="scientific">Kibdelosporangium phytohabitans</name>
    <dbReference type="NCBI Taxonomy" id="860235"/>
    <lineage>
        <taxon>Bacteria</taxon>
        <taxon>Bacillati</taxon>
        <taxon>Actinomycetota</taxon>
        <taxon>Actinomycetes</taxon>
        <taxon>Pseudonocardiales</taxon>
        <taxon>Pseudonocardiaceae</taxon>
        <taxon>Kibdelosporangium</taxon>
    </lineage>
</organism>
<name>A0A0N9HZD6_9PSEU</name>
<feature type="compositionally biased region" description="Acidic residues" evidence="1">
    <location>
        <begin position="518"/>
        <end position="527"/>
    </location>
</feature>
<evidence type="ECO:0000256" key="1">
    <source>
        <dbReference type="SAM" id="MobiDB-lite"/>
    </source>
</evidence>
<dbReference type="AlphaFoldDB" id="A0A0N9HZD6"/>
<sequence length="527" mass="59061">MLIAENSFWPPLGHDRMRHRWQSWAAWWSGDLDELRTRTPCTAPGGYWARRAAKPGDREMHLPLAADIARTSAELVCGDTPVIEFEDDTATQKAWDDLAQTIGWANTLLEAGEISAALGGVYLRPVWDKNTAGHPLLTTVRADEALPEFRYGVLHSVTFVDELPAPDHWKRRKDAEAWRHLEHHERGQIRHELWLGTTSNTGQLLPLTEHPATEHLEPVIDTTSVRPDGGLLVDYVPNDLPQPLDRLPLGRSDLQGLETMLDALDEAWDSWMRDIELGKARVLLSKEMLDPVSQASSSGGKWGFGRRQNTTPAKAFDTDAKVFVPLDIPAEDAGKPAPITLVQFLIRVKEHYETCMALAEQITSRAGYSPQTMGMHVDGQLSGTAMRRRDHRSYRTRDRKRRYVRPAAERVPETLMLIGAAVFGGPKPKARPTLTWRETDQADPMETANVINTLRQARALSTEIAVQMAHPEWDKTQVGDEVKRLAKEDAALTAPPPTGHEPPVWAKPIQNQPPQPEPEPEPEDDDQ</sequence>
<evidence type="ECO:0000313" key="4">
    <source>
        <dbReference type="Proteomes" id="UP000063699"/>
    </source>
</evidence>
<dbReference type="KEGG" id="kphy:AOZ06_12715"/>
<evidence type="ECO:0008006" key="5">
    <source>
        <dbReference type="Google" id="ProtNLM"/>
    </source>
</evidence>
<dbReference type="InterPro" id="IPR021145">
    <property type="entry name" value="Portal_protein_SPP1_Gp6-like"/>
</dbReference>
<dbReference type="Pfam" id="PF05133">
    <property type="entry name" value="SPP1_portal"/>
    <property type="match status" value="1"/>
</dbReference>
<dbReference type="RefSeq" id="WP_054289620.1">
    <property type="nucleotide sequence ID" value="NZ_CP012752.1"/>
</dbReference>
<dbReference type="KEGG" id="kphy:AOZ06_13035"/>
<feature type="region of interest" description="Disordered" evidence="1">
    <location>
        <begin position="486"/>
        <end position="527"/>
    </location>
</feature>
<dbReference type="EMBL" id="CP012752">
    <property type="protein sequence ID" value="ALG07654.1"/>
    <property type="molecule type" value="Genomic_DNA"/>
</dbReference>
<reference evidence="3 4" key="1">
    <citation type="submission" date="2015-07" db="EMBL/GenBank/DDBJ databases">
        <title>Genome sequencing of Kibdelosporangium phytohabitans.</title>
        <authorList>
            <person name="Qin S."/>
            <person name="Xing K."/>
        </authorList>
    </citation>
    <scope>NUCLEOTIDE SEQUENCE [LARGE SCALE GENOMIC DNA]</scope>
    <source>
        <strain evidence="3 4">KLBMP1111</strain>
    </source>
</reference>
<dbReference type="OrthoDB" id="3268708at2"/>
<protein>
    <recommendedName>
        <fullName evidence="5">Phage portal protein</fullName>
    </recommendedName>
</protein>
<dbReference type="EMBL" id="CP012752">
    <property type="protein sequence ID" value="ALG07710.1"/>
    <property type="molecule type" value="Genomic_DNA"/>
</dbReference>
<accession>A0A0N9HZD6</accession>
<evidence type="ECO:0000313" key="3">
    <source>
        <dbReference type="EMBL" id="ALG07710.1"/>
    </source>
</evidence>
<gene>
    <name evidence="2" type="ORF">AOZ06_12715</name>
    <name evidence="3" type="ORF">AOZ06_13035</name>
</gene>
<evidence type="ECO:0000313" key="2">
    <source>
        <dbReference type="EMBL" id="ALG07654.1"/>
    </source>
</evidence>
<dbReference type="Proteomes" id="UP000063699">
    <property type="component" value="Chromosome"/>
</dbReference>
<proteinExistence type="predicted"/>
<keyword evidence="4" id="KW-1185">Reference proteome</keyword>
<dbReference type="STRING" id="860235.AOZ06_12715"/>